<evidence type="ECO:0008006" key="3">
    <source>
        <dbReference type="Google" id="ProtNLM"/>
    </source>
</evidence>
<dbReference type="Proteomes" id="UP000180098">
    <property type="component" value="Unassembled WGS sequence"/>
</dbReference>
<proteinExistence type="predicted"/>
<evidence type="ECO:0000313" key="2">
    <source>
        <dbReference type="Proteomes" id="UP000180098"/>
    </source>
</evidence>
<dbReference type="EMBL" id="MLQQ01000040">
    <property type="protein sequence ID" value="OIJ10351.1"/>
    <property type="molecule type" value="Genomic_DNA"/>
</dbReference>
<name>A0A1S2LD77_9BACI</name>
<organism evidence="1 2">
    <name type="scientific">Anaerobacillus arseniciselenatis</name>
    <dbReference type="NCBI Taxonomy" id="85682"/>
    <lineage>
        <taxon>Bacteria</taxon>
        <taxon>Bacillati</taxon>
        <taxon>Bacillota</taxon>
        <taxon>Bacilli</taxon>
        <taxon>Bacillales</taxon>
        <taxon>Bacillaceae</taxon>
        <taxon>Anaerobacillus</taxon>
    </lineage>
</organism>
<reference evidence="1 2" key="1">
    <citation type="submission" date="2016-10" db="EMBL/GenBank/DDBJ databases">
        <title>Draft genome sequences of four alkaliphilic bacteria belonging to the Anaerobacillus genus.</title>
        <authorList>
            <person name="Bassil N.M."/>
            <person name="Lloyd J.R."/>
        </authorList>
    </citation>
    <scope>NUCLEOTIDE SEQUENCE [LARGE SCALE GENOMIC DNA]</scope>
    <source>
        <strain evidence="1 2">DSM 15340</strain>
    </source>
</reference>
<evidence type="ECO:0000313" key="1">
    <source>
        <dbReference type="EMBL" id="OIJ10351.1"/>
    </source>
</evidence>
<accession>A0A1S2LD77</accession>
<protein>
    <recommendedName>
        <fullName evidence="3">DUF2383 domain-containing protein</fullName>
    </recommendedName>
</protein>
<dbReference type="AlphaFoldDB" id="A0A1S2LD77"/>
<gene>
    <name evidence="1" type="ORF">BKP35_13825</name>
</gene>
<keyword evidence="2" id="KW-1185">Reference proteome</keyword>
<comment type="caution">
    <text evidence="1">The sequence shown here is derived from an EMBL/GenBank/DDBJ whole genome shotgun (WGS) entry which is preliminary data.</text>
</comment>
<sequence>MGDSKLEVIKMNHNDIQQTLQDALNNEEEMMRTYLIAAERVHESEELKLRLREFAEGNAKRSRQLMDELKRFTD</sequence>